<reference evidence="5 6" key="1">
    <citation type="submission" date="2024-01" db="EMBL/GenBank/DDBJ databases">
        <title>Complete genome of Cladobotryum mycophilum ATHUM6906.</title>
        <authorList>
            <person name="Christinaki A.C."/>
            <person name="Myridakis A.I."/>
            <person name="Kouvelis V.N."/>
        </authorList>
    </citation>
    <scope>NUCLEOTIDE SEQUENCE [LARGE SCALE GENOMIC DNA]</scope>
    <source>
        <strain evidence="5 6">ATHUM6906</strain>
    </source>
</reference>
<evidence type="ECO:0008006" key="7">
    <source>
        <dbReference type="Google" id="ProtNLM"/>
    </source>
</evidence>
<organism evidence="5 6">
    <name type="scientific">Cladobotryum mycophilum</name>
    <dbReference type="NCBI Taxonomy" id="491253"/>
    <lineage>
        <taxon>Eukaryota</taxon>
        <taxon>Fungi</taxon>
        <taxon>Dikarya</taxon>
        <taxon>Ascomycota</taxon>
        <taxon>Pezizomycotina</taxon>
        <taxon>Sordariomycetes</taxon>
        <taxon>Hypocreomycetidae</taxon>
        <taxon>Hypocreales</taxon>
        <taxon>Hypocreaceae</taxon>
        <taxon>Cladobotryum</taxon>
    </lineage>
</organism>
<comment type="subcellular location">
    <subcellularLocation>
        <location evidence="1">Nucleus</location>
    </subcellularLocation>
</comment>
<keyword evidence="6" id="KW-1185">Reference proteome</keyword>
<feature type="compositionally biased region" description="Basic residues" evidence="4">
    <location>
        <begin position="251"/>
        <end position="268"/>
    </location>
</feature>
<protein>
    <recommendedName>
        <fullName evidence="7">G-patch domain-containing protein</fullName>
    </recommendedName>
</protein>
<sequence>MEPSSAAEDAREPAADTIRFRTTKKRKGYRQRATDDDVATAAAVPIAPRAASPRDDMDLTKGIDVADADIAGGNGDNEDDANEEDREEGGEEEEESAVAAALRLRNARKTGRLRGVGFKSDGRLGDNTEQSLVVRGTDGSNGAENAVVGGIENRFMHQTGLLTILDDRHMNAYIESRLASRNAPSGTPDPSASSRNEDGTTTTATTATAGGVRGRGGASAPNKLADQPASHGKLVEVAIPEEIQNRDAYNKRRRVEKSTKPPRRGRNRRNSDDIMRDNLVEQFLHENRRNRCIRRRRTPQASTSAPGADPSADDRLAEQFRQQYLDDQAMRRKKKRPAQQQQRQQPSADVLKGPKLGGSRNQRAAVRDILLQQQERKTK</sequence>
<comment type="caution">
    <text evidence="5">The sequence shown here is derived from an EMBL/GenBank/DDBJ whole genome shotgun (WGS) entry which is preliminary data.</text>
</comment>
<name>A0ABR0SEJ6_9HYPO</name>
<feature type="compositionally biased region" description="Acidic residues" evidence="4">
    <location>
        <begin position="76"/>
        <end position="96"/>
    </location>
</feature>
<evidence type="ECO:0000256" key="3">
    <source>
        <dbReference type="ARBA" id="ARBA00023242"/>
    </source>
</evidence>
<dbReference type="Pfam" id="PF07052">
    <property type="entry name" value="Hep_59"/>
    <property type="match status" value="1"/>
</dbReference>
<feature type="region of interest" description="Disordered" evidence="4">
    <location>
        <begin position="1"/>
        <end position="99"/>
    </location>
</feature>
<evidence type="ECO:0000256" key="4">
    <source>
        <dbReference type="SAM" id="MobiDB-lite"/>
    </source>
</evidence>
<feature type="region of interest" description="Disordered" evidence="4">
    <location>
        <begin position="290"/>
        <end position="379"/>
    </location>
</feature>
<proteinExistence type="inferred from homology"/>
<dbReference type="PANTHER" id="PTHR13486:SF2">
    <property type="entry name" value="SPLICING FACTOR C9ORF78"/>
    <property type="match status" value="1"/>
</dbReference>
<comment type="similarity">
    <text evidence="2">Belongs to the TLS1 family.</text>
</comment>
<feature type="compositionally biased region" description="Low complexity" evidence="4">
    <location>
        <begin position="199"/>
        <end position="210"/>
    </location>
</feature>
<evidence type="ECO:0000313" key="6">
    <source>
        <dbReference type="Proteomes" id="UP001338125"/>
    </source>
</evidence>
<feature type="region of interest" description="Disordered" evidence="4">
    <location>
        <begin position="177"/>
        <end position="277"/>
    </location>
</feature>
<evidence type="ECO:0000313" key="5">
    <source>
        <dbReference type="EMBL" id="KAK5990588.1"/>
    </source>
</evidence>
<feature type="compositionally biased region" description="Low complexity" evidence="4">
    <location>
        <begin position="62"/>
        <end position="71"/>
    </location>
</feature>
<dbReference type="EMBL" id="JAVFKD010000014">
    <property type="protein sequence ID" value="KAK5990588.1"/>
    <property type="molecule type" value="Genomic_DNA"/>
</dbReference>
<keyword evidence="3" id="KW-0539">Nucleus</keyword>
<feature type="compositionally biased region" description="Polar residues" evidence="4">
    <location>
        <begin position="182"/>
        <end position="194"/>
    </location>
</feature>
<accession>A0ABR0SEJ6</accession>
<dbReference type="Proteomes" id="UP001338125">
    <property type="component" value="Unassembled WGS sequence"/>
</dbReference>
<evidence type="ECO:0000256" key="2">
    <source>
        <dbReference type="ARBA" id="ARBA00007643"/>
    </source>
</evidence>
<dbReference type="InterPro" id="IPR010756">
    <property type="entry name" value="Tls1-like"/>
</dbReference>
<evidence type="ECO:0000256" key="1">
    <source>
        <dbReference type="ARBA" id="ARBA00004123"/>
    </source>
</evidence>
<gene>
    <name evidence="5" type="ORF">PT974_08857</name>
</gene>
<feature type="compositionally biased region" description="Basic residues" evidence="4">
    <location>
        <begin position="21"/>
        <end position="30"/>
    </location>
</feature>
<feature type="compositionally biased region" description="Basic and acidic residues" evidence="4">
    <location>
        <begin position="52"/>
        <end position="61"/>
    </location>
</feature>
<dbReference type="PANTHER" id="PTHR13486">
    <property type="entry name" value="TELOMERE LENGTH AND SILENCING PROTEIN 1 TLS1 FAMILY MEMBER"/>
    <property type="match status" value="1"/>
</dbReference>
<feature type="compositionally biased region" description="Low complexity" evidence="4">
    <location>
        <begin position="39"/>
        <end position="51"/>
    </location>
</feature>